<evidence type="ECO:0000256" key="1">
    <source>
        <dbReference type="ARBA" id="ARBA00009437"/>
    </source>
</evidence>
<dbReference type="InterPro" id="IPR036388">
    <property type="entry name" value="WH-like_DNA-bd_sf"/>
</dbReference>
<gene>
    <name evidence="6" type="primary">pcaQ</name>
    <name evidence="6" type="ORF">JCR33_07005</name>
</gene>
<evidence type="ECO:0000313" key="7">
    <source>
        <dbReference type="Proteomes" id="UP000609531"/>
    </source>
</evidence>
<evidence type="ECO:0000256" key="2">
    <source>
        <dbReference type="ARBA" id="ARBA00023015"/>
    </source>
</evidence>
<reference evidence="6" key="1">
    <citation type="submission" date="2020-12" db="EMBL/GenBank/DDBJ databases">
        <title>Bacterial taxonomy.</title>
        <authorList>
            <person name="Pan X."/>
        </authorList>
    </citation>
    <scope>NUCLEOTIDE SEQUENCE</scope>
    <source>
        <strain evidence="6">B2012</strain>
    </source>
</reference>
<evidence type="ECO:0000256" key="3">
    <source>
        <dbReference type="ARBA" id="ARBA00023125"/>
    </source>
</evidence>
<dbReference type="NCBIfam" id="TIGR02424">
    <property type="entry name" value="TF_pcaQ"/>
    <property type="match status" value="1"/>
</dbReference>
<dbReference type="Pfam" id="PF00126">
    <property type="entry name" value="HTH_1"/>
    <property type="match status" value="1"/>
</dbReference>
<keyword evidence="7" id="KW-1185">Reference proteome</keyword>
<organism evidence="6 7">
    <name type="scientific">Acuticoccus mangrovi</name>
    <dbReference type="NCBI Taxonomy" id="2796142"/>
    <lineage>
        <taxon>Bacteria</taxon>
        <taxon>Pseudomonadati</taxon>
        <taxon>Pseudomonadota</taxon>
        <taxon>Alphaproteobacteria</taxon>
        <taxon>Hyphomicrobiales</taxon>
        <taxon>Amorphaceae</taxon>
        <taxon>Acuticoccus</taxon>
    </lineage>
</organism>
<dbReference type="PANTHER" id="PTHR30419">
    <property type="entry name" value="HTH-TYPE TRANSCRIPTIONAL REGULATOR YBHD"/>
    <property type="match status" value="1"/>
</dbReference>
<dbReference type="InterPro" id="IPR036390">
    <property type="entry name" value="WH_DNA-bd_sf"/>
</dbReference>
<dbReference type="GO" id="GO:0045893">
    <property type="term" value="P:positive regulation of DNA-templated transcription"/>
    <property type="evidence" value="ECO:0007669"/>
    <property type="project" value="InterPro"/>
</dbReference>
<dbReference type="InterPro" id="IPR000847">
    <property type="entry name" value="LysR_HTH_N"/>
</dbReference>
<dbReference type="Proteomes" id="UP000609531">
    <property type="component" value="Unassembled WGS sequence"/>
</dbReference>
<dbReference type="FunFam" id="1.10.10.10:FF:000001">
    <property type="entry name" value="LysR family transcriptional regulator"/>
    <property type="match status" value="1"/>
</dbReference>
<proteinExistence type="inferred from homology"/>
<dbReference type="Pfam" id="PF03466">
    <property type="entry name" value="LysR_substrate"/>
    <property type="match status" value="1"/>
</dbReference>
<comment type="similarity">
    <text evidence="1">Belongs to the LysR transcriptional regulatory family.</text>
</comment>
<comment type="caution">
    <text evidence="6">The sequence shown here is derived from an EMBL/GenBank/DDBJ whole genome shotgun (WGS) entry which is preliminary data.</text>
</comment>
<dbReference type="GO" id="GO:0003700">
    <property type="term" value="F:DNA-binding transcription factor activity"/>
    <property type="evidence" value="ECO:0007669"/>
    <property type="project" value="InterPro"/>
</dbReference>
<evidence type="ECO:0000256" key="4">
    <source>
        <dbReference type="ARBA" id="ARBA00023163"/>
    </source>
</evidence>
<keyword evidence="3" id="KW-0238">DNA-binding</keyword>
<dbReference type="EMBL" id="JAEKJA010000005">
    <property type="protein sequence ID" value="MBJ3775428.1"/>
    <property type="molecule type" value="Genomic_DNA"/>
</dbReference>
<dbReference type="PROSITE" id="PS50931">
    <property type="entry name" value="HTH_LYSR"/>
    <property type="match status" value="1"/>
</dbReference>
<protein>
    <submittedName>
        <fullName evidence="6">Pca operon transcription factor PcaQ</fullName>
    </submittedName>
</protein>
<dbReference type="RefSeq" id="WP_198881327.1">
    <property type="nucleotide sequence ID" value="NZ_JAEKJA010000005.1"/>
</dbReference>
<dbReference type="SUPFAM" id="SSF46785">
    <property type="entry name" value="Winged helix' DNA-binding domain"/>
    <property type="match status" value="1"/>
</dbReference>
<dbReference type="InterPro" id="IPR012787">
    <property type="entry name" value="TF_PcaQ"/>
</dbReference>
<dbReference type="AlphaFoldDB" id="A0A934IF86"/>
<feature type="domain" description="HTH lysR-type" evidence="5">
    <location>
        <begin position="7"/>
        <end position="64"/>
    </location>
</feature>
<dbReference type="InterPro" id="IPR005119">
    <property type="entry name" value="LysR_subst-bd"/>
</dbReference>
<dbReference type="SUPFAM" id="SSF53850">
    <property type="entry name" value="Periplasmic binding protein-like II"/>
    <property type="match status" value="1"/>
</dbReference>
<dbReference type="PRINTS" id="PR00039">
    <property type="entry name" value="HTHLYSR"/>
</dbReference>
<name>A0A934IF86_9HYPH</name>
<dbReference type="PANTHER" id="PTHR30419:SF8">
    <property type="entry name" value="NITROGEN ASSIMILATION TRANSCRIPTIONAL ACTIVATOR-RELATED"/>
    <property type="match status" value="1"/>
</dbReference>
<evidence type="ECO:0000313" key="6">
    <source>
        <dbReference type="EMBL" id="MBJ3775428.1"/>
    </source>
</evidence>
<dbReference type="Gene3D" id="1.10.10.10">
    <property type="entry name" value="Winged helix-like DNA-binding domain superfamily/Winged helix DNA-binding domain"/>
    <property type="match status" value="1"/>
</dbReference>
<keyword evidence="4" id="KW-0804">Transcription</keyword>
<evidence type="ECO:0000259" key="5">
    <source>
        <dbReference type="PROSITE" id="PS50931"/>
    </source>
</evidence>
<sequence length="304" mass="32726">MSETSRLRVRHLEVLVEVARHRSVSRAADTLNMTQPAVSRTLRELEAVCGKPLVERDGRGIRISPDGEIFLRHAGASLAAVRGGLAALSEGAVGDGPPVRIGALPTVSTTIVPAAVDLYLRQGRGNRLRIASGDQDLLLDRLRRGGLDLVVGRLPAPEDMEGLAFEPLTHDRVVFVVHRDHPLAAPGAGALDGMAHYPVLLPPRGSIIRPMVDRLFVEHGIPEPPRAVETVSDSFGRTFVRRFWAVWIISRGVVLAEIDSGEFRPLAIDTTSTLGAVGLTTRAGVARSAAAEVFIEAVRKVTVR</sequence>
<accession>A0A934IF86</accession>
<dbReference type="InterPro" id="IPR050950">
    <property type="entry name" value="HTH-type_LysR_regulators"/>
</dbReference>
<dbReference type="GO" id="GO:0005829">
    <property type="term" value="C:cytosol"/>
    <property type="evidence" value="ECO:0007669"/>
    <property type="project" value="TreeGrafter"/>
</dbReference>
<dbReference type="Gene3D" id="3.40.190.290">
    <property type="match status" value="1"/>
</dbReference>
<dbReference type="GO" id="GO:0019619">
    <property type="term" value="P:3,4-dihydroxybenzoate catabolic process"/>
    <property type="evidence" value="ECO:0007669"/>
    <property type="project" value="InterPro"/>
</dbReference>
<keyword evidence="2" id="KW-0805">Transcription regulation</keyword>
<dbReference type="GO" id="GO:0003677">
    <property type="term" value="F:DNA binding"/>
    <property type="evidence" value="ECO:0007669"/>
    <property type="project" value="UniProtKB-KW"/>
</dbReference>